<evidence type="ECO:0000313" key="2">
    <source>
        <dbReference type="EMBL" id="QJA81300.1"/>
    </source>
</evidence>
<gene>
    <name evidence="2" type="ORF">MM415A00556_0020</name>
    <name evidence="1" type="ORF">MM415B00751_0023</name>
    <name evidence="3" type="ORF">TM448B01999_0012</name>
</gene>
<reference evidence="1" key="1">
    <citation type="submission" date="2020-03" db="EMBL/GenBank/DDBJ databases">
        <title>The deep terrestrial virosphere.</title>
        <authorList>
            <person name="Holmfeldt K."/>
            <person name="Nilsson E."/>
            <person name="Simone D."/>
            <person name="Lopez-Fernandez M."/>
            <person name="Wu X."/>
            <person name="de Brujin I."/>
            <person name="Lundin D."/>
            <person name="Andersson A."/>
            <person name="Bertilsson S."/>
            <person name="Dopson M."/>
        </authorList>
    </citation>
    <scope>NUCLEOTIDE SEQUENCE</scope>
    <source>
        <strain evidence="2">MM415A00556</strain>
        <strain evidence="1">MM415B00751</strain>
        <strain evidence="3">TM448B01999</strain>
    </source>
</reference>
<dbReference type="AlphaFoldDB" id="A0A6M3IZZ7"/>
<dbReference type="EMBL" id="MT144863">
    <property type="protein sequence ID" value="QJI00604.1"/>
    <property type="molecule type" value="Genomic_DNA"/>
</dbReference>
<evidence type="ECO:0000313" key="3">
    <source>
        <dbReference type="EMBL" id="QJI00604.1"/>
    </source>
</evidence>
<organism evidence="1">
    <name type="scientific">viral metagenome</name>
    <dbReference type="NCBI Taxonomy" id="1070528"/>
    <lineage>
        <taxon>unclassified sequences</taxon>
        <taxon>metagenomes</taxon>
        <taxon>organismal metagenomes</taxon>
    </lineage>
</organism>
<dbReference type="EMBL" id="MT141475">
    <property type="protein sequence ID" value="QJA62587.1"/>
    <property type="molecule type" value="Genomic_DNA"/>
</dbReference>
<accession>A0A6M3IZZ7</accession>
<sequence>MIDDRDKYLISELPSTEYGQAFFKWLKEEIALMEEIEQTSLKICDDPLLEDFRMQLGIKIGLRRVLQKPVQCLNELK</sequence>
<name>A0A6M3IZZ7_9ZZZZ</name>
<evidence type="ECO:0000313" key="1">
    <source>
        <dbReference type="EMBL" id="QJA62587.1"/>
    </source>
</evidence>
<proteinExistence type="predicted"/>
<protein>
    <submittedName>
        <fullName evidence="1">Uncharacterized protein</fullName>
    </submittedName>
</protein>
<dbReference type="EMBL" id="MT142454">
    <property type="protein sequence ID" value="QJA81300.1"/>
    <property type="molecule type" value="Genomic_DNA"/>
</dbReference>